<dbReference type="InterPro" id="IPR027267">
    <property type="entry name" value="AH/BAR_dom_sf"/>
</dbReference>
<dbReference type="Pfam" id="PF13805">
    <property type="entry name" value="Pil1"/>
    <property type="match status" value="1"/>
</dbReference>
<reference evidence="3" key="1">
    <citation type="submission" date="2022-11" db="EMBL/GenBank/DDBJ databases">
        <authorList>
            <person name="Scott C."/>
            <person name="Bruce N."/>
        </authorList>
    </citation>
    <scope>NUCLEOTIDE SEQUENCE</scope>
</reference>
<dbReference type="InterPro" id="IPR028245">
    <property type="entry name" value="PIL1/LSP1"/>
</dbReference>
<organism evidence="3 4">
    <name type="scientific">Parascedosporium putredinis</name>
    <dbReference type="NCBI Taxonomy" id="1442378"/>
    <lineage>
        <taxon>Eukaryota</taxon>
        <taxon>Fungi</taxon>
        <taxon>Dikarya</taxon>
        <taxon>Ascomycota</taxon>
        <taxon>Pezizomycotina</taxon>
        <taxon>Sordariomycetes</taxon>
        <taxon>Hypocreomycetidae</taxon>
        <taxon>Microascales</taxon>
        <taxon>Microascaceae</taxon>
        <taxon>Parascedosporium</taxon>
    </lineage>
</organism>
<dbReference type="GO" id="GO:0008289">
    <property type="term" value="F:lipid binding"/>
    <property type="evidence" value="ECO:0007669"/>
    <property type="project" value="TreeGrafter"/>
</dbReference>
<dbReference type="PANTHER" id="PTHR31962:SF4">
    <property type="entry name" value="PRIMARY COMPONENT OF EISOSOMES (EUROFUNG)"/>
    <property type="match status" value="1"/>
</dbReference>
<dbReference type="FunFam" id="1.20.1270.60:FF:000005">
    <property type="entry name" value="Sphingolipid long chain base-responsive pil1"/>
    <property type="match status" value="1"/>
</dbReference>
<keyword evidence="2" id="KW-0175">Coiled coil</keyword>
<proteinExistence type="predicted"/>
<accession>A0A9P1H742</accession>
<dbReference type="GO" id="GO:0005886">
    <property type="term" value="C:plasma membrane"/>
    <property type="evidence" value="ECO:0007669"/>
    <property type="project" value="TreeGrafter"/>
</dbReference>
<dbReference type="Proteomes" id="UP000838763">
    <property type="component" value="Unassembled WGS sequence"/>
</dbReference>
<dbReference type="GO" id="GO:0036286">
    <property type="term" value="C:eisosome filament"/>
    <property type="evidence" value="ECO:0007669"/>
    <property type="project" value="TreeGrafter"/>
</dbReference>
<gene>
    <name evidence="3" type="ORF">PPNO1_LOCUS6198</name>
</gene>
<sequence length="210" mass="23718">MGEQTYDDGISDISDKVGVILSELGEQEESYAHGLDEARNALKSIRNTEKSVQPSRDSKSKIADEIQKLKFKEPQSPRLVVLEQELVRAEAENLVAEAQLSNVTRQKLKEAYNAEFLATIERAEKQLILAKHGRRLLALLDDAPMVPGDRRPVYPHGAQARQILNDAEDDLRDWRPEADAYGTPESRSPTNSFRGRISQLMKQMRLILPQ</sequence>
<protein>
    <submittedName>
        <fullName evidence="3">Uncharacterized protein</fullName>
    </submittedName>
</protein>
<evidence type="ECO:0000256" key="1">
    <source>
        <dbReference type="ARBA" id="ARBA00022553"/>
    </source>
</evidence>
<dbReference type="GO" id="GO:0006897">
    <property type="term" value="P:endocytosis"/>
    <property type="evidence" value="ECO:0007669"/>
    <property type="project" value="TreeGrafter"/>
</dbReference>
<keyword evidence="1" id="KW-0597">Phosphoprotein</keyword>
<dbReference type="AlphaFoldDB" id="A0A9P1H742"/>
<comment type="caution">
    <text evidence="3">The sequence shown here is derived from an EMBL/GenBank/DDBJ whole genome shotgun (WGS) entry which is preliminary data.</text>
</comment>
<dbReference type="Gene3D" id="1.20.1270.60">
    <property type="entry name" value="Arfaptin homology (AH) domain/BAR domain"/>
    <property type="match status" value="1"/>
</dbReference>
<evidence type="ECO:0000313" key="3">
    <source>
        <dbReference type="EMBL" id="CAI4216545.1"/>
    </source>
</evidence>
<dbReference type="GO" id="GO:0070941">
    <property type="term" value="P:eisosome assembly"/>
    <property type="evidence" value="ECO:0007669"/>
    <property type="project" value="TreeGrafter"/>
</dbReference>
<dbReference type="OrthoDB" id="5599269at2759"/>
<dbReference type="PANTHER" id="PTHR31962">
    <property type="entry name" value="SPHINGOLIPID LONG CHAIN BASE-RESPONSIVE PROTEIN PIL1"/>
    <property type="match status" value="1"/>
</dbReference>
<evidence type="ECO:0000313" key="4">
    <source>
        <dbReference type="Proteomes" id="UP000838763"/>
    </source>
</evidence>
<dbReference type="EMBL" id="CALLCH030000015">
    <property type="protein sequence ID" value="CAI4216545.1"/>
    <property type="molecule type" value="Genomic_DNA"/>
</dbReference>
<name>A0A9P1H742_9PEZI</name>
<evidence type="ECO:0000256" key="2">
    <source>
        <dbReference type="SAM" id="Coils"/>
    </source>
</evidence>
<feature type="coiled-coil region" evidence="2">
    <location>
        <begin position="79"/>
        <end position="106"/>
    </location>
</feature>
<keyword evidence="4" id="KW-1185">Reference proteome</keyword>